<keyword evidence="5" id="KW-0408">Iron</keyword>
<proteinExistence type="inferred from homology"/>
<dbReference type="CDD" id="cd10548">
    <property type="entry name" value="cupin_CDO"/>
    <property type="match status" value="1"/>
</dbReference>
<dbReference type="Proteomes" id="UP000516305">
    <property type="component" value="Chromosome"/>
</dbReference>
<organism evidence="6 7">
    <name type="scientific">Croceimicrobium hydrocarbonivorans</name>
    <dbReference type="NCBI Taxonomy" id="2761580"/>
    <lineage>
        <taxon>Bacteria</taxon>
        <taxon>Pseudomonadati</taxon>
        <taxon>Bacteroidota</taxon>
        <taxon>Flavobacteriia</taxon>
        <taxon>Flavobacteriales</taxon>
        <taxon>Owenweeksiaceae</taxon>
        <taxon>Croceimicrobium</taxon>
    </lineage>
</organism>
<dbReference type="PANTHER" id="PTHR12918">
    <property type="entry name" value="CYSTEINE DIOXYGENASE"/>
    <property type="match status" value="1"/>
</dbReference>
<gene>
    <name evidence="6" type="ORF">H4K34_11755</name>
</gene>
<evidence type="ECO:0000313" key="6">
    <source>
        <dbReference type="EMBL" id="QNR23051.1"/>
    </source>
</evidence>
<evidence type="ECO:0000256" key="3">
    <source>
        <dbReference type="ARBA" id="ARBA00022964"/>
    </source>
</evidence>
<dbReference type="Gene3D" id="2.60.120.10">
    <property type="entry name" value="Jelly Rolls"/>
    <property type="match status" value="1"/>
</dbReference>
<keyword evidence="2" id="KW-0479">Metal-binding</keyword>
<comment type="similarity">
    <text evidence="1">Belongs to the cysteine dioxygenase family.</text>
</comment>
<dbReference type="Pfam" id="PF05995">
    <property type="entry name" value="CDO_I"/>
    <property type="match status" value="1"/>
</dbReference>
<dbReference type="SUPFAM" id="SSF51182">
    <property type="entry name" value="RmlC-like cupins"/>
    <property type="match status" value="1"/>
</dbReference>
<dbReference type="InterPro" id="IPR011051">
    <property type="entry name" value="RmlC_Cupin_sf"/>
</dbReference>
<keyword evidence="4" id="KW-0560">Oxidoreductase</keyword>
<keyword evidence="3 6" id="KW-0223">Dioxygenase</keyword>
<dbReference type="GO" id="GO:0016702">
    <property type="term" value="F:oxidoreductase activity, acting on single donors with incorporation of molecular oxygen, incorporation of two atoms of oxygen"/>
    <property type="evidence" value="ECO:0007669"/>
    <property type="project" value="InterPro"/>
</dbReference>
<dbReference type="InterPro" id="IPR010300">
    <property type="entry name" value="CDO_1"/>
</dbReference>
<sequence length="174" mass="20261">METIKSVERLRYNLTLGPGYGGYSELLKAVDLDKEALQPFLHFDPHSYQRVRLYDTNVVEAVLTCWEPGQIGQIHDFHNSLGWFKVLQGAIEIEHFNLEKGEPKLRFSYDYPGGSQGFLNDDLGFHRFKNTSQGRTVILHFYADKIRHWEVYNEASHKIEDRQASVHFNYDQPA</sequence>
<reference evidence="6 7" key="1">
    <citation type="submission" date="2020-08" db="EMBL/GenBank/DDBJ databases">
        <title>Croceimicrobium hydrocarbonivorans gen. nov., sp. nov., a novel marine bacterium isolated from a bacterial consortium that degrades polyethylene terephthalate.</title>
        <authorList>
            <person name="Liu R."/>
        </authorList>
    </citation>
    <scope>NUCLEOTIDE SEQUENCE [LARGE SCALE GENOMIC DNA]</scope>
    <source>
        <strain evidence="6 7">A20-9</strain>
    </source>
</reference>
<dbReference type="RefSeq" id="WP_210757588.1">
    <property type="nucleotide sequence ID" value="NZ_CP060139.1"/>
</dbReference>
<accession>A0A7H0VBF3</accession>
<dbReference type="InterPro" id="IPR014710">
    <property type="entry name" value="RmlC-like_jellyroll"/>
</dbReference>
<evidence type="ECO:0000256" key="4">
    <source>
        <dbReference type="ARBA" id="ARBA00023002"/>
    </source>
</evidence>
<dbReference type="GO" id="GO:0008198">
    <property type="term" value="F:ferrous iron binding"/>
    <property type="evidence" value="ECO:0007669"/>
    <property type="project" value="TreeGrafter"/>
</dbReference>
<name>A0A7H0VBF3_9FLAO</name>
<dbReference type="EMBL" id="CP060139">
    <property type="protein sequence ID" value="QNR23051.1"/>
    <property type="molecule type" value="Genomic_DNA"/>
</dbReference>
<evidence type="ECO:0000256" key="2">
    <source>
        <dbReference type="ARBA" id="ARBA00022723"/>
    </source>
</evidence>
<evidence type="ECO:0000256" key="1">
    <source>
        <dbReference type="ARBA" id="ARBA00006622"/>
    </source>
</evidence>
<dbReference type="AlphaFoldDB" id="A0A7H0VBF3"/>
<evidence type="ECO:0000256" key="5">
    <source>
        <dbReference type="ARBA" id="ARBA00023004"/>
    </source>
</evidence>
<protein>
    <submittedName>
        <fullName evidence="6">Cysteine dioxygenase family protein</fullName>
    </submittedName>
</protein>
<evidence type="ECO:0000313" key="7">
    <source>
        <dbReference type="Proteomes" id="UP000516305"/>
    </source>
</evidence>
<dbReference type="KEGG" id="chyd:H4K34_11755"/>
<dbReference type="PANTHER" id="PTHR12918:SF1">
    <property type="entry name" value="CYSTEINE DIOXYGENASE TYPE 1"/>
    <property type="match status" value="1"/>
</dbReference>
<keyword evidence="7" id="KW-1185">Reference proteome</keyword>